<dbReference type="PROSITE" id="PS00018">
    <property type="entry name" value="EF_HAND_1"/>
    <property type="match status" value="1"/>
</dbReference>
<proteinExistence type="predicted"/>
<dbReference type="InterPro" id="IPR018247">
    <property type="entry name" value="EF_Hand_1_Ca_BS"/>
</dbReference>
<dbReference type="InterPro" id="IPR002048">
    <property type="entry name" value="EF_hand_dom"/>
</dbReference>
<name>A0ABN9L1C2_9NEOB</name>
<reference evidence="5" key="1">
    <citation type="submission" date="2023-07" db="EMBL/GenBank/DDBJ databases">
        <authorList>
            <person name="Stuckert A."/>
        </authorList>
    </citation>
    <scope>NUCLEOTIDE SEQUENCE</scope>
</reference>
<keyword evidence="6" id="KW-1185">Reference proteome</keyword>
<dbReference type="InterPro" id="IPR011992">
    <property type="entry name" value="EF-hand-dom_pair"/>
</dbReference>
<evidence type="ECO:0000256" key="3">
    <source>
        <dbReference type="ARBA" id="ARBA00022837"/>
    </source>
</evidence>
<feature type="domain" description="EF-hand" evidence="4">
    <location>
        <begin position="433"/>
        <end position="468"/>
    </location>
</feature>
<dbReference type="CDD" id="cd00051">
    <property type="entry name" value="EFh"/>
    <property type="match status" value="2"/>
</dbReference>
<dbReference type="PANTHER" id="PTHR23055:SF60">
    <property type="entry name" value="CALAXIN"/>
    <property type="match status" value="1"/>
</dbReference>
<evidence type="ECO:0000313" key="5">
    <source>
        <dbReference type="EMBL" id="CAJ0929045.1"/>
    </source>
</evidence>
<dbReference type="EMBL" id="CAUEEQ010005557">
    <property type="protein sequence ID" value="CAJ0929045.1"/>
    <property type="molecule type" value="Genomic_DNA"/>
</dbReference>
<dbReference type="PRINTS" id="PR00450">
    <property type="entry name" value="RECOVERIN"/>
</dbReference>
<sequence>MSASRCHQGYAFDLTENWSVSPPTVDSPVSRLSTNMVLPFTDGVSIRDPNDRLVESFSKSAFEVGPLPDSGVLNSQFSLLPTDVFVSVPSQEYFTGFYSILFVVPKMGGKVRPILDLKRLKKKAFNRPSCPKGTGLFSFWIVQCGFYPESRCLSKLVAGLTPHLSGPVLSPYPLANLSPVGLSRRGSLVSRMNRKFPLFVSRSRDPLTELLWDISWFHVSPNEGIEKTGFLVTYSLLSDFQHVSRVRGLQPPADLAMSQHVAAMNRKNLKKLAETLCKSARHFTRQEVESLIRLYNTIVGRPIDPYSRGGIDRSTFRNILHNTFTMTDDMIMDRVMGRTSLYSLIRLYNTIVGRPIDPYSRGGIDRSTFRNILHNTFTMTDDMIMDRVMGRTSLYSLIRLYNTIVGRPIDLYSRGGIDRSTFRNILHNTFTMTDDMIMDRVFRGFDKDNDSYISVSEWIEGLSVFLRGTLDEKIKYCFEVYDLNSDGFISREEMFHMLKNSLLKQPTEEDPDEGIKDLVEITLKKMDYDHDSKLSYSDFEKAVREENLLLEAFGPCLPDSKSIMAFESQAFAEPGDLVENFDLFNH</sequence>
<keyword evidence="3" id="KW-0106">Calcium</keyword>
<dbReference type="Proteomes" id="UP001176940">
    <property type="component" value="Unassembled WGS sequence"/>
</dbReference>
<evidence type="ECO:0000256" key="1">
    <source>
        <dbReference type="ARBA" id="ARBA00022723"/>
    </source>
</evidence>
<organism evidence="5 6">
    <name type="scientific">Ranitomeya imitator</name>
    <name type="common">mimic poison frog</name>
    <dbReference type="NCBI Taxonomy" id="111125"/>
    <lineage>
        <taxon>Eukaryota</taxon>
        <taxon>Metazoa</taxon>
        <taxon>Chordata</taxon>
        <taxon>Craniata</taxon>
        <taxon>Vertebrata</taxon>
        <taxon>Euteleostomi</taxon>
        <taxon>Amphibia</taxon>
        <taxon>Batrachia</taxon>
        <taxon>Anura</taxon>
        <taxon>Neobatrachia</taxon>
        <taxon>Hyloidea</taxon>
        <taxon>Dendrobatidae</taxon>
        <taxon>Dendrobatinae</taxon>
        <taxon>Ranitomeya</taxon>
    </lineage>
</organism>
<dbReference type="Pfam" id="PF13499">
    <property type="entry name" value="EF-hand_7"/>
    <property type="match status" value="1"/>
</dbReference>
<dbReference type="InterPro" id="IPR028846">
    <property type="entry name" value="Recoverin"/>
</dbReference>
<evidence type="ECO:0000313" key="6">
    <source>
        <dbReference type="Proteomes" id="UP001176940"/>
    </source>
</evidence>
<dbReference type="Gene3D" id="1.10.238.10">
    <property type="entry name" value="EF-hand"/>
    <property type="match status" value="1"/>
</dbReference>
<dbReference type="SMART" id="SM00054">
    <property type="entry name" value="EFh"/>
    <property type="match status" value="3"/>
</dbReference>
<gene>
    <name evidence="5" type="ORF">RIMI_LOCUS3640171</name>
</gene>
<comment type="caution">
    <text evidence="5">The sequence shown here is derived from an EMBL/GenBank/DDBJ whole genome shotgun (WGS) entry which is preliminary data.</text>
</comment>
<keyword evidence="2" id="KW-0677">Repeat</keyword>
<evidence type="ECO:0000256" key="2">
    <source>
        <dbReference type="ARBA" id="ARBA00022737"/>
    </source>
</evidence>
<dbReference type="SUPFAM" id="SSF47473">
    <property type="entry name" value="EF-hand"/>
    <property type="match status" value="1"/>
</dbReference>
<protein>
    <recommendedName>
        <fullName evidence="4">EF-hand domain-containing protein</fullName>
    </recommendedName>
</protein>
<dbReference type="PANTHER" id="PTHR23055">
    <property type="entry name" value="CALCIUM BINDING PROTEINS"/>
    <property type="match status" value="1"/>
</dbReference>
<feature type="domain" description="EF-hand" evidence="4">
    <location>
        <begin position="469"/>
        <end position="504"/>
    </location>
</feature>
<keyword evidence="1" id="KW-0479">Metal-binding</keyword>
<dbReference type="PROSITE" id="PS50222">
    <property type="entry name" value="EF_HAND_2"/>
    <property type="match status" value="2"/>
</dbReference>
<accession>A0ABN9L1C2</accession>
<evidence type="ECO:0000259" key="4">
    <source>
        <dbReference type="PROSITE" id="PS50222"/>
    </source>
</evidence>